<protein>
    <recommendedName>
        <fullName evidence="2">DUF4224 domain-containing protein</fullName>
    </recommendedName>
</protein>
<dbReference type="Pfam" id="PF13986">
    <property type="entry name" value="DUF4224"/>
    <property type="match status" value="1"/>
</dbReference>
<feature type="compositionally biased region" description="Basic and acidic residues" evidence="1">
    <location>
        <begin position="53"/>
        <end position="66"/>
    </location>
</feature>
<proteinExistence type="predicted"/>
<keyword evidence="5" id="KW-1185">Reference proteome</keyword>
<feature type="region of interest" description="Disordered" evidence="1">
    <location>
        <begin position="53"/>
        <end position="74"/>
    </location>
</feature>
<evidence type="ECO:0000256" key="1">
    <source>
        <dbReference type="SAM" id="MobiDB-lite"/>
    </source>
</evidence>
<evidence type="ECO:0000313" key="3">
    <source>
        <dbReference type="EMBL" id="CAB3888732.1"/>
    </source>
</evidence>
<gene>
    <name evidence="3" type="ORF">LMG26788_03661</name>
    <name evidence="4" type="ORF">LMG26788_03727</name>
</gene>
<accession>A0A6S7E0I7</accession>
<dbReference type="EMBL" id="CADIKZ010000010">
    <property type="protein sequence ID" value="CAB3888732.1"/>
    <property type="molecule type" value="Genomic_DNA"/>
</dbReference>
<name>A0A6S7E0I7_9BURK</name>
<evidence type="ECO:0000313" key="5">
    <source>
        <dbReference type="Proteomes" id="UP000494203"/>
    </source>
</evidence>
<feature type="domain" description="DUF4224" evidence="2">
    <location>
        <begin position="6"/>
        <end position="49"/>
    </location>
</feature>
<dbReference type="Proteomes" id="UP000494203">
    <property type="component" value="Unassembled WGS sequence"/>
</dbReference>
<evidence type="ECO:0000259" key="2">
    <source>
        <dbReference type="Pfam" id="PF13986"/>
    </source>
</evidence>
<dbReference type="EMBL" id="CADIKZ010000010">
    <property type="protein sequence ID" value="CAB3890029.1"/>
    <property type="molecule type" value="Genomic_DNA"/>
</dbReference>
<reference evidence="3 5" key="1">
    <citation type="submission" date="2020-04" db="EMBL/GenBank/DDBJ databases">
        <authorList>
            <person name="De Canck E."/>
        </authorList>
    </citation>
    <scope>NUCLEOTIDE SEQUENCE [LARGE SCALE GENOMIC DNA]</scope>
    <source>
        <strain evidence="3 5">LMG 26788</strain>
    </source>
</reference>
<organism evidence="3 5">
    <name type="scientific">Achromobacter pulmonis</name>
    <dbReference type="NCBI Taxonomy" id="1389932"/>
    <lineage>
        <taxon>Bacteria</taxon>
        <taxon>Pseudomonadati</taxon>
        <taxon>Pseudomonadota</taxon>
        <taxon>Betaproteobacteria</taxon>
        <taxon>Burkholderiales</taxon>
        <taxon>Alcaligenaceae</taxon>
        <taxon>Achromobacter</taxon>
    </lineage>
</organism>
<dbReference type="InterPro" id="IPR025319">
    <property type="entry name" value="DUF4224"/>
</dbReference>
<dbReference type="AlphaFoldDB" id="A0A6S7E0I7"/>
<dbReference type="RefSeq" id="WP_175141345.1">
    <property type="nucleotide sequence ID" value="NZ_CADIKZ010000010.1"/>
</dbReference>
<sequence>MSSLYLTPDEVKELTGYVTQAAARRWLERNDWPYAQPAGDGWPRILREYHDARLSGEEKRRPKRGAEPNWRCTA</sequence>
<evidence type="ECO:0000313" key="4">
    <source>
        <dbReference type="EMBL" id="CAB3890029.1"/>
    </source>
</evidence>